<evidence type="ECO:0000259" key="3">
    <source>
        <dbReference type="Pfam" id="PF19289"/>
    </source>
</evidence>
<keyword evidence="4" id="KW-0378">Hydrolase</keyword>
<dbReference type="GO" id="GO:0008237">
    <property type="term" value="F:metallopeptidase activity"/>
    <property type="evidence" value="ECO:0007669"/>
    <property type="project" value="InterPro"/>
</dbReference>
<comment type="similarity">
    <text evidence="1">Belongs to the peptidase U62 family.</text>
</comment>
<accession>A0A1G2KQX0</accession>
<dbReference type="PANTHER" id="PTHR30624:SF0">
    <property type="entry name" value="METALLOPROTEASE SLR0863"/>
    <property type="match status" value="1"/>
</dbReference>
<dbReference type="GO" id="GO:0006508">
    <property type="term" value="P:proteolysis"/>
    <property type="evidence" value="ECO:0007669"/>
    <property type="project" value="UniProtKB-KW"/>
</dbReference>
<gene>
    <name evidence="4" type="ORF">A3C16_02740</name>
</gene>
<feature type="region of interest" description="Disordered" evidence="2">
    <location>
        <begin position="499"/>
        <end position="522"/>
    </location>
</feature>
<dbReference type="PANTHER" id="PTHR30624">
    <property type="entry name" value="UNCHARACTERIZED PROTEIN TLDD AND PMBA"/>
    <property type="match status" value="1"/>
</dbReference>
<keyword evidence="4" id="KW-0645">Protease</keyword>
<evidence type="ECO:0000313" key="4">
    <source>
        <dbReference type="EMBL" id="OHA01780.1"/>
    </source>
</evidence>
<comment type="caution">
    <text evidence="4">The sequence shown here is derived from an EMBL/GenBank/DDBJ whole genome shotgun (WGS) entry which is preliminary data.</text>
</comment>
<protein>
    <submittedName>
        <fullName evidence="4">Protease</fullName>
    </submittedName>
</protein>
<dbReference type="Proteomes" id="UP000177811">
    <property type="component" value="Unassembled WGS sequence"/>
</dbReference>
<name>A0A1G2KQX0_9BACT</name>
<sequence length="522" mass="57592">MPDQKVTIALGDTLKNDLAELVRSDRKHYHYLHYADVRVNITETKSAGAENGILKGSGYDYGLELHVRVLAGEKMSAPGYFGISLGLTDLPRFFDIVKESIETSYDRALYNAAHKSARKQIWGELGHSLWSTTLAPVRARVATIPATFRIWPLDVPLSEVGKTAQTVSHQLKTTDPRTKLNYIGVATWAERELFASSQGTLIDQTFCYTQGLVYVVASGTVQQEHYDYLGHQRGWETLEGVNERFIRLAPLAVFAGDLAAEAIELTSCPPCPWSDHPVTVVTDPHYNTLLSHEIIGHPSELDRNLKMETAYAGRSWLYKGPADTMIGKRIGSDTFNAYSDPGLPGYGHYSYDHEGTPAKKVWHVKNGIFQGFMNSRQTSAILGDEPNGHWKASGGQLVPLIRMSNTVFAGGNRDPNDIIAEVDHGYYLVGHRTPSIAESRENFRISARKVYEIKNGKIGTLYRDGGMMADSRAFFMSMDAAGADFRLYPIANCGKGQPMQTKRLGNGGPTIRSKAKITGGAS</sequence>
<organism evidence="4 5">
    <name type="scientific">Candidatus Sungbacteria bacterium RIFCSPHIGHO2_02_FULL_51_29</name>
    <dbReference type="NCBI Taxonomy" id="1802273"/>
    <lineage>
        <taxon>Bacteria</taxon>
        <taxon>Candidatus Sungiibacteriota</taxon>
    </lineage>
</organism>
<dbReference type="InterPro" id="IPR035068">
    <property type="entry name" value="TldD/PmbA_N"/>
</dbReference>
<dbReference type="Gene3D" id="3.30.2290.10">
    <property type="entry name" value="PmbA/TldD superfamily"/>
    <property type="match status" value="1"/>
</dbReference>
<reference evidence="4 5" key="1">
    <citation type="journal article" date="2016" name="Nat. Commun.">
        <title>Thousands of microbial genomes shed light on interconnected biogeochemical processes in an aquifer system.</title>
        <authorList>
            <person name="Anantharaman K."/>
            <person name="Brown C.T."/>
            <person name="Hug L.A."/>
            <person name="Sharon I."/>
            <person name="Castelle C.J."/>
            <person name="Probst A.J."/>
            <person name="Thomas B.C."/>
            <person name="Singh A."/>
            <person name="Wilkins M.J."/>
            <person name="Karaoz U."/>
            <person name="Brodie E.L."/>
            <person name="Williams K.H."/>
            <person name="Hubbard S.S."/>
            <person name="Banfield J.F."/>
        </authorList>
    </citation>
    <scope>NUCLEOTIDE SEQUENCE [LARGE SCALE GENOMIC DNA]</scope>
</reference>
<evidence type="ECO:0000256" key="1">
    <source>
        <dbReference type="ARBA" id="ARBA00005836"/>
    </source>
</evidence>
<evidence type="ECO:0000256" key="2">
    <source>
        <dbReference type="SAM" id="MobiDB-lite"/>
    </source>
</evidence>
<dbReference type="Pfam" id="PF19289">
    <property type="entry name" value="PmbA_TldD_3rd"/>
    <property type="match status" value="1"/>
</dbReference>
<proteinExistence type="inferred from homology"/>
<dbReference type="InterPro" id="IPR051463">
    <property type="entry name" value="Peptidase_U62_metallo"/>
</dbReference>
<dbReference type="InterPro" id="IPR045569">
    <property type="entry name" value="Metalloprtase-TldD/E_C"/>
</dbReference>
<dbReference type="AlphaFoldDB" id="A0A1G2KQX0"/>
<feature type="domain" description="Metalloprotease TldD/E C-terminal" evidence="3">
    <location>
        <begin position="278"/>
        <end position="512"/>
    </location>
</feature>
<dbReference type="GO" id="GO:0005829">
    <property type="term" value="C:cytosol"/>
    <property type="evidence" value="ECO:0007669"/>
    <property type="project" value="TreeGrafter"/>
</dbReference>
<dbReference type="SUPFAM" id="SSF111283">
    <property type="entry name" value="Putative modulator of DNA gyrase, PmbA/TldD"/>
    <property type="match status" value="1"/>
</dbReference>
<evidence type="ECO:0000313" key="5">
    <source>
        <dbReference type="Proteomes" id="UP000177811"/>
    </source>
</evidence>
<dbReference type="InterPro" id="IPR036059">
    <property type="entry name" value="TldD/PmbA_sf"/>
</dbReference>
<dbReference type="EMBL" id="MHQL01000054">
    <property type="protein sequence ID" value="OHA01780.1"/>
    <property type="molecule type" value="Genomic_DNA"/>
</dbReference>